<evidence type="ECO:0000256" key="2">
    <source>
        <dbReference type="SAM" id="MobiDB-lite"/>
    </source>
</evidence>
<feature type="compositionally biased region" description="Polar residues" evidence="2">
    <location>
        <begin position="83"/>
        <end position="100"/>
    </location>
</feature>
<accession>A0A9W6XKD6</accession>
<keyword evidence="1" id="KW-0862">Zinc</keyword>
<evidence type="ECO:0000259" key="3">
    <source>
        <dbReference type="PROSITE" id="PS50158"/>
    </source>
</evidence>
<dbReference type="GO" id="GO:0008270">
    <property type="term" value="F:zinc ion binding"/>
    <property type="evidence" value="ECO:0007669"/>
    <property type="project" value="UniProtKB-KW"/>
</dbReference>
<dbReference type="EMBL" id="BSXT01001236">
    <property type="protein sequence ID" value="GMF40290.1"/>
    <property type="molecule type" value="Genomic_DNA"/>
</dbReference>
<dbReference type="PROSITE" id="PS50158">
    <property type="entry name" value="ZF_CCHC"/>
    <property type="match status" value="1"/>
</dbReference>
<feature type="compositionally biased region" description="Basic residues" evidence="2">
    <location>
        <begin position="109"/>
        <end position="121"/>
    </location>
</feature>
<reference evidence="4" key="1">
    <citation type="submission" date="2023-04" db="EMBL/GenBank/DDBJ databases">
        <title>Phytophthora fragariaefolia NBRC 109709.</title>
        <authorList>
            <person name="Ichikawa N."/>
            <person name="Sato H."/>
            <person name="Tonouchi N."/>
        </authorList>
    </citation>
    <scope>NUCLEOTIDE SEQUENCE</scope>
    <source>
        <strain evidence="4">NBRC 109709</strain>
    </source>
</reference>
<name>A0A9W6XKD6_9STRA</name>
<dbReference type="InterPro" id="IPR001878">
    <property type="entry name" value="Znf_CCHC"/>
</dbReference>
<dbReference type="SUPFAM" id="SSF57756">
    <property type="entry name" value="Retrovirus zinc finger-like domains"/>
    <property type="match status" value="1"/>
</dbReference>
<evidence type="ECO:0000256" key="1">
    <source>
        <dbReference type="PROSITE-ProRule" id="PRU00047"/>
    </source>
</evidence>
<evidence type="ECO:0000313" key="5">
    <source>
        <dbReference type="Proteomes" id="UP001165121"/>
    </source>
</evidence>
<feature type="domain" description="CCHC-type" evidence="3">
    <location>
        <begin position="139"/>
        <end position="154"/>
    </location>
</feature>
<dbReference type="OrthoDB" id="124616at2759"/>
<gene>
    <name evidence="4" type="ORF">Pfra01_001230600</name>
</gene>
<organism evidence="4 5">
    <name type="scientific">Phytophthora fragariaefolia</name>
    <dbReference type="NCBI Taxonomy" id="1490495"/>
    <lineage>
        <taxon>Eukaryota</taxon>
        <taxon>Sar</taxon>
        <taxon>Stramenopiles</taxon>
        <taxon>Oomycota</taxon>
        <taxon>Peronosporomycetes</taxon>
        <taxon>Peronosporales</taxon>
        <taxon>Peronosporaceae</taxon>
        <taxon>Phytophthora</taxon>
    </lineage>
</organism>
<proteinExistence type="predicted"/>
<feature type="compositionally biased region" description="Basic and acidic residues" evidence="2">
    <location>
        <begin position="122"/>
        <end position="137"/>
    </location>
</feature>
<dbReference type="AlphaFoldDB" id="A0A9W6XKD6"/>
<dbReference type="GO" id="GO:0003676">
    <property type="term" value="F:nucleic acid binding"/>
    <property type="evidence" value="ECO:0007669"/>
    <property type="project" value="InterPro"/>
</dbReference>
<feature type="region of interest" description="Disordered" evidence="2">
    <location>
        <begin position="73"/>
        <end position="137"/>
    </location>
</feature>
<protein>
    <submittedName>
        <fullName evidence="4">Unnamed protein product</fullName>
    </submittedName>
</protein>
<keyword evidence="1" id="KW-0863">Zinc-finger</keyword>
<sequence>MQLLRRELSHYGKVISDEEFAEILLANVTRTHREVVRQFSRHYAALALPGAPQMTPNAAQVMNALLAEEDLDEKVGEEVPRKSISSAKKTSNNQTKQGSGNCPKGNSGKVKKQRGRGRYKAKNKDQDGRSSDSKKSEGCWNCGELGHIRIHCTNPKKNDNSQKQKQYAGMEAKRFQNKKGNDAGGAKKSINALTQRKVGATVVGYRRRKVCTMEWVLDTATDVHVCTDLKLLTNPQPDREHLFLDFDGQPKVDRMAGEVNLQVMNMISEHDES</sequence>
<evidence type="ECO:0000313" key="4">
    <source>
        <dbReference type="EMBL" id="GMF40290.1"/>
    </source>
</evidence>
<dbReference type="Proteomes" id="UP001165121">
    <property type="component" value="Unassembled WGS sequence"/>
</dbReference>
<keyword evidence="5" id="KW-1185">Reference proteome</keyword>
<keyword evidence="1" id="KW-0479">Metal-binding</keyword>
<dbReference type="SMART" id="SM00343">
    <property type="entry name" value="ZnF_C2HC"/>
    <property type="match status" value="1"/>
</dbReference>
<dbReference type="InterPro" id="IPR036875">
    <property type="entry name" value="Znf_CCHC_sf"/>
</dbReference>
<comment type="caution">
    <text evidence="4">The sequence shown here is derived from an EMBL/GenBank/DDBJ whole genome shotgun (WGS) entry which is preliminary data.</text>
</comment>